<evidence type="ECO:0000256" key="1">
    <source>
        <dbReference type="ARBA" id="ARBA00004123"/>
    </source>
</evidence>
<keyword evidence="8" id="KW-0539">Nucleus</keyword>
<protein>
    <recommendedName>
        <fullName evidence="3">Chromatin modification-related protein EAF6</fullName>
    </recommendedName>
</protein>
<keyword evidence="10" id="KW-1185">Reference proteome</keyword>
<dbReference type="InterPro" id="IPR015418">
    <property type="entry name" value="Eaf6"/>
</dbReference>
<evidence type="ECO:0000256" key="5">
    <source>
        <dbReference type="ARBA" id="ARBA00023015"/>
    </source>
</evidence>
<dbReference type="VEuPathDB" id="MicrosporidiaDB:TUBRATIS_000080"/>
<keyword evidence="9" id="KW-0808">Transferase</keyword>
<dbReference type="EMBL" id="RCSS01000003">
    <property type="protein sequence ID" value="RVD93455.1"/>
    <property type="molecule type" value="Genomic_DNA"/>
</dbReference>
<sequence>MKDKNEKDEQSFVLDKLFLKRKDIKEELKRIEKDIFRNETICLDVSQGSSVMKSLEFYSSNRSDRKKYVIQDSDRIFSKDLPQINKKNN</sequence>
<accession>A0A437AQC9</accession>
<evidence type="ECO:0000256" key="6">
    <source>
        <dbReference type="ARBA" id="ARBA00023054"/>
    </source>
</evidence>
<gene>
    <name evidence="9" type="ORF">TUBRATIS_000080</name>
</gene>
<organism evidence="9 10">
    <name type="scientific">Tubulinosema ratisbonensis</name>
    <dbReference type="NCBI Taxonomy" id="291195"/>
    <lineage>
        <taxon>Eukaryota</taxon>
        <taxon>Fungi</taxon>
        <taxon>Fungi incertae sedis</taxon>
        <taxon>Microsporidia</taxon>
        <taxon>Tubulinosematoidea</taxon>
        <taxon>Tubulinosematidae</taxon>
        <taxon>Tubulinosema</taxon>
    </lineage>
</organism>
<evidence type="ECO:0000256" key="2">
    <source>
        <dbReference type="ARBA" id="ARBA00010916"/>
    </source>
</evidence>
<proteinExistence type="inferred from homology"/>
<dbReference type="AlphaFoldDB" id="A0A437AQC9"/>
<dbReference type="Pfam" id="PF09340">
    <property type="entry name" value="NuA4"/>
    <property type="match status" value="1"/>
</dbReference>
<dbReference type="GO" id="GO:0005634">
    <property type="term" value="C:nucleus"/>
    <property type="evidence" value="ECO:0007669"/>
    <property type="project" value="UniProtKB-SubCell"/>
</dbReference>
<evidence type="ECO:0000256" key="7">
    <source>
        <dbReference type="ARBA" id="ARBA00023163"/>
    </source>
</evidence>
<evidence type="ECO:0000256" key="4">
    <source>
        <dbReference type="ARBA" id="ARBA00022853"/>
    </source>
</evidence>
<keyword evidence="7" id="KW-0804">Transcription</keyword>
<dbReference type="OrthoDB" id="440324at2759"/>
<reference evidence="9 10" key="1">
    <citation type="submission" date="2018-10" db="EMBL/GenBank/DDBJ databases">
        <title>Draft genome sequence of the microsporidian Tubulinosema ratisbonensis.</title>
        <authorList>
            <person name="Polonais V."/>
            <person name="Peyretaillade E."/>
            <person name="Niehus S."/>
            <person name="Wawrzyniak I."/>
            <person name="Franchet A."/>
            <person name="Gaspin C."/>
            <person name="Reichstadt M."/>
            <person name="Belser C."/>
            <person name="Labadie K."/>
            <person name="Delbac F."/>
            <person name="Ferrandon D."/>
        </authorList>
    </citation>
    <scope>NUCLEOTIDE SEQUENCE [LARGE SCALE GENOMIC DNA]</scope>
    <source>
        <strain evidence="9 10">Franzen</strain>
    </source>
</reference>
<dbReference type="GO" id="GO:0006325">
    <property type="term" value="P:chromatin organization"/>
    <property type="evidence" value="ECO:0007669"/>
    <property type="project" value="UniProtKB-KW"/>
</dbReference>
<comment type="similarity">
    <text evidence="2">Belongs to the EAF6 family.</text>
</comment>
<keyword evidence="4" id="KW-0156">Chromatin regulator</keyword>
<keyword evidence="5" id="KW-0805">Transcription regulation</keyword>
<keyword evidence="6" id="KW-0175">Coiled coil</keyword>
<dbReference type="GO" id="GO:0000123">
    <property type="term" value="C:histone acetyltransferase complex"/>
    <property type="evidence" value="ECO:0007669"/>
    <property type="project" value="InterPro"/>
</dbReference>
<dbReference type="Proteomes" id="UP000282876">
    <property type="component" value="Unassembled WGS sequence"/>
</dbReference>
<evidence type="ECO:0000313" key="9">
    <source>
        <dbReference type="EMBL" id="RVD93455.1"/>
    </source>
</evidence>
<name>A0A437AQC9_9MICR</name>
<evidence type="ECO:0000256" key="8">
    <source>
        <dbReference type="ARBA" id="ARBA00023242"/>
    </source>
</evidence>
<comment type="subcellular location">
    <subcellularLocation>
        <location evidence="1">Nucleus</location>
    </subcellularLocation>
</comment>
<comment type="caution">
    <text evidence="9">The sequence shown here is derived from an EMBL/GenBank/DDBJ whole genome shotgun (WGS) entry which is preliminary data.</text>
</comment>
<evidence type="ECO:0000313" key="10">
    <source>
        <dbReference type="Proteomes" id="UP000282876"/>
    </source>
</evidence>
<evidence type="ECO:0000256" key="3">
    <source>
        <dbReference type="ARBA" id="ARBA00018504"/>
    </source>
</evidence>
<dbReference type="GO" id="GO:0016740">
    <property type="term" value="F:transferase activity"/>
    <property type="evidence" value="ECO:0007669"/>
    <property type="project" value="UniProtKB-KW"/>
</dbReference>